<dbReference type="Gene3D" id="1.10.287.380">
    <property type="entry name" value="Valyl-tRNA synthetase, C-terminal domain"/>
    <property type="match status" value="1"/>
</dbReference>
<keyword evidence="2 14" id="KW-0436">Ligase</keyword>
<gene>
    <name evidence="14" type="ORF">ENJ85_03860</name>
</gene>
<protein>
    <recommendedName>
        <fullName evidence="8">Valine--tRNA ligase</fullName>
        <ecNumber evidence="1">6.1.1.9</ecNumber>
    </recommendedName>
    <alternativeName>
        <fullName evidence="9">Valyl-tRNA synthetase</fullName>
    </alternativeName>
</protein>
<feature type="domain" description="Valyl-tRNA synthetase tRNA-binding arm" evidence="13">
    <location>
        <begin position="72"/>
        <end position="135"/>
    </location>
</feature>
<feature type="coiled-coil region" evidence="12">
    <location>
        <begin position="77"/>
        <end position="132"/>
    </location>
</feature>
<evidence type="ECO:0000256" key="4">
    <source>
        <dbReference type="ARBA" id="ARBA00022840"/>
    </source>
</evidence>
<reference evidence="14" key="1">
    <citation type="journal article" date="2020" name="mSystems">
        <title>Genome- and Community-Level Interaction Insights into Carbon Utilization and Element Cycling Functions of Hydrothermarchaeota in Hydrothermal Sediment.</title>
        <authorList>
            <person name="Zhou Z."/>
            <person name="Liu Y."/>
            <person name="Xu W."/>
            <person name="Pan J."/>
            <person name="Luo Z.H."/>
            <person name="Li M."/>
        </authorList>
    </citation>
    <scope>NUCLEOTIDE SEQUENCE [LARGE SCALE GENOMIC DNA]</scope>
    <source>
        <strain evidence="14">HyVt-523</strain>
    </source>
</reference>
<dbReference type="GO" id="GO:0006438">
    <property type="term" value="P:valyl-tRNA aminoacylation"/>
    <property type="evidence" value="ECO:0007669"/>
    <property type="project" value="InterPro"/>
</dbReference>
<dbReference type="GO" id="GO:0005829">
    <property type="term" value="C:cytosol"/>
    <property type="evidence" value="ECO:0007669"/>
    <property type="project" value="TreeGrafter"/>
</dbReference>
<organism evidence="14">
    <name type="scientific">Oceanithermus profundus</name>
    <dbReference type="NCBI Taxonomy" id="187137"/>
    <lineage>
        <taxon>Bacteria</taxon>
        <taxon>Thermotogati</taxon>
        <taxon>Deinococcota</taxon>
        <taxon>Deinococci</taxon>
        <taxon>Thermales</taxon>
        <taxon>Thermaceae</taxon>
        <taxon>Oceanithermus</taxon>
    </lineage>
</organism>
<keyword evidence="4" id="KW-0067">ATP-binding</keyword>
<dbReference type="EC" id="6.1.1.9" evidence="1"/>
<evidence type="ECO:0000256" key="9">
    <source>
        <dbReference type="ARBA" id="ARBA00029936"/>
    </source>
</evidence>
<evidence type="ECO:0000256" key="6">
    <source>
        <dbReference type="ARBA" id="ARBA00023054"/>
    </source>
</evidence>
<name>A0A7C5WR59_9DEIN</name>
<dbReference type="AlphaFoldDB" id="A0A7C5WR59"/>
<keyword evidence="7" id="KW-0030">Aminoacyl-tRNA synthetase</keyword>
<dbReference type="PANTHER" id="PTHR11946:SF93">
    <property type="entry name" value="VALINE--TRNA LIGASE, CHLOROPLASTIC_MITOCHONDRIAL 2"/>
    <property type="match status" value="1"/>
</dbReference>
<dbReference type="InterPro" id="IPR002303">
    <property type="entry name" value="Valyl-tRNA_ligase"/>
</dbReference>
<comment type="caution">
    <text evidence="14">The sequence shown here is derived from an EMBL/GenBank/DDBJ whole genome shotgun (WGS) entry which is preliminary data.</text>
</comment>
<keyword evidence="6 12" id="KW-0175">Coiled coil</keyword>
<proteinExistence type="inferred from homology"/>
<evidence type="ECO:0000256" key="11">
    <source>
        <dbReference type="ARBA" id="ARBA00060830"/>
    </source>
</evidence>
<evidence type="ECO:0000256" key="8">
    <source>
        <dbReference type="ARBA" id="ARBA00024407"/>
    </source>
</evidence>
<keyword evidence="3" id="KW-0547">Nucleotide-binding</keyword>
<dbReference type="InterPro" id="IPR019499">
    <property type="entry name" value="Val-tRNA_synth_tRNA-bd"/>
</dbReference>
<dbReference type="PANTHER" id="PTHR11946">
    <property type="entry name" value="VALYL-TRNA SYNTHETASES"/>
    <property type="match status" value="1"/>
</dbReference>
<evidence type="ECO:0000256" key="10">
    <source>
        <dbReference type="ARBA" id="ARBA00047552"/>
    </source>
</evidence>
<comment type="similarity">
    <text evidence="11">Belongs to the class-I aminoacyl-tRNA synthetase family. ValS type 1 subfamily.</text>
</comment>
<sequence>TATRSLRAELGLPPQQELTVHAEGPGAAVLLENADFFRFLARAEVKEGRPEKAVSAVTPQVTVWLELEGLVDVAAWKQKQQKKAAELERRIAGLEKKLANPGFTERAPAEVVERERRNLEEARNQLERIRQVLARF</sequence>
<dbReference type="Gene3D" id="3.30.1170.10">
    <property type="match status" value="1"/>
</dbReference>
<dbReference type="GO" id="GO:0005524">
    <property type="term" value="F:ATP binding"/>
    <property type="evidence" value="ECO:0007669"/>
    <property type="project" value="UniProtKB-KW"/>
</dbReference>
<dbReference type="EMBL" id="DRNZ01000242">
    <property type="protein sequence ID" value="HHO58290.1"/>
    <property type="molecule type" value="Genomic_DNA"/>
</dbReference>
<dbReference type="SUPFAM" id="SSF46589">
    <property type="entry name" value="tRNA-binding arm"/>
    <property type="match status" value="1"/>
</dbReference>
<evidence type="ECO:0000256" key="7">
    <source>
        <dbReference type="ARBA" id="ARBA00023146"/>
    </source>
</evidence>
<evidence type="ECO:0000256" key="5">
    <source>
        <dbReference type="ARBA" id="ARBA00022917"/>
    </source>
</evidence>
<evidence type="ECO:0000259" key="13">
    <source>
        <dbReference type="Pfam" id="PF10458"/>
    </source>
</evidence>
<feature type="non-terminal residue" evidence="14">
    <location>
        <position position="1"/>
    </location>
</feature>
<dbReference type="GO" id="GO:0004832">
    <property type="term" value="F:valine-tRNA ligase activity"/>
    <property type="evidence" value="ECO:0007669"/>
    <property type="project" value="UniProtKB-EC"/>
</dbReference>
<evidence type="ECO:0000256" key="12">
    <source>
        <dbReference type="SAM" id="Coils"/>
    </source>
</evidence>
<comment type="catalytic activity">
    <reaction evidence="10">
        <text>tRNA(Val) + L-valine + ATP = L-valyl-tRNA(Val) + AMP + diphosphate</text>
        <dbReference type="Rhea" id="RHEA:10704"/>
        <dbReference type="Rhea" id="RHEA-COMP:9672"/>
        <dbReference type="Rhea" id="RHEA-COMP:9708"/>
        <dbReference type="ChEBI" id="CHEBI:30616"/>
        <dbReference type="ChEBI" id="CHEBI:33019"/>
        <dbReference type="ChEBI" id="CHEBI:57762"/>
        <dbReference type="ChEBI" id="CHEBI:78442"/>
        <dbReference type="ChEBI" id="CHEBI:78537"/>
        <dbReference type="ChEBI" id="CHEBI:456215"/>
        <dbReference type="EC" id="6.1.1.9"/>
    </reaction>
</comment>
<evidence type="ECO:0000256" key="2">
    <source>
        <dbReference type="ARBA" id="ARBA00022598"/>
    </source>
</evidence>
<accession>A0A7C5WR59</accession>
<evidence type="ECO:0000256" key="1">
    <source>
        <dbReference type="ARBA" id="ARBA00013169"/>
    </source>
</evidence>
<dbReference type="InterPro" id="IPR037118">
    <property type="entry name" value="Val-tRNA_synth_C_sf"/>
</dbReference>
<dbReference type="Pfam" id="PF10458">
    <property type="entry name" value="Val_tRNA-synt_C"/>
    <property type="match status" value="1"/>
</dbReference>
<dbReference type="InterPro" id="IPR010978">
    <property type="entry name" value="tRNA-bd_arm"/>
</dbReference>
<dbReference type="FunFam" id="1.10.287.380:FF:000001">
    <property type="entry name" value="Valine--tRNA ligase"/>
    <property type="match status" value="1"/>
</dbReference>
<evidence type="ECO:0000313" key="14">
    <source>
        <dbReference type="EMBL" id="HHO58290.1"/>
    </source>
</evidence>
<keyword evidence="5" id="KW-0648">Protein biosynthesis</keyword>
<dbReference type="Proteomes" id="UP000886105">
    <property type="component" value="Unassembled WGS sequence"/>
</dbReference>
<evidence type="ECO:0000256" key="3">
    <source>
        <dbReference type="ARBA" id="ARBA00022741"/>
    </source>
</evidence>